<reference evidence="1" key="1">
    <citation type="submission" date="2020-07" db="EMBL/GenBank/DDBJ databases">
        <title>Multicomponent nature underlies the extraordinary mechanical properties of spider dragline silk.</title>
        <authorList>
            <person name="Kono N."/>
            <person name="Nakamura H."/>
            <person name="Mori M."/>
            <person name="Yoshida Y."/>
            <person name="Ohtoshi R."/>
            <person name="Malay A.D."/>
            <person name="Moran D.A.P."/>
            <person name="Tomita M."/>
            <person name="Numata K."/>
            <person name="Arakawa K."/>
        </authorList>
    </citation>
    <scope>NUCLEOTIDE SEQUENCE</scope>
</reference>
<evidence type="ECO:0000313" key="1">
    <source>
        <dbReference type="EMBL" id="GFQ72360.1"/>
    </source>
</evidence>
<keyword evidence="2" id="KW-1185">Reference proteome</keyword>
<dbReference type="Proteomes" id="UP000887116">
    <property type="component" value="Unassembled WGS sequence"/>
</dbReference>
<proteinExistence type="predicted"/>
<name>A0A8X6I7S5_TRICU</name>
<protein>
    <submittedName>
        <fullName evidence="1">Uncharacterized protein</fullName>
    </submittedName>
</protein>
<accession>A0A8X6I7S5</accession>
<dbReference type="EMBL" id="BMAO01011258">
    <property type="protein sequence ID" value="GFQ72360.1"/>
    <property type="molecule type" value="Genomic_DNA"/>
</dbReference>
<comment type="caution">
    <text evidence="1">The sequence shown here is derived from an EMBL/GenBank/DDBJ whole genome shotgun (WGS) entry which is preliminary data.</text>
</comment>
<sequence>MSKNTLQLETQVFKKSRAVILLLWNCSFKITKEKDRSSPADAESETRNKRDLIDKGEILFKPTSLEKKKY</sequence>
<organism evidence="1 2">
    <name type="scientific">Trichonephila clavata</name>
    <name type="common">Joro spider</name>
    <name type="synonym">Nephila clavata</name>
    <dbReference type="NCBI Taxonomy" id="2740835"/>
    <lineage>
        <taxon>Eukaryota</taxon>
        <taxon>Metazoa</taxon>
        <taxon>Ecdysozoa</taxon>
        <taxon>Arthropoda</taxon>
        <taxon>Chelicerata</taxon>
        <taxon>Arachnida</taxon>
        <taxon>Araneae</taxon>
        <taxon>Araneomorphae</taxon>
        <taxon>Entelegynae</taxon>
        <taxon>Araneoidea</taxon>
        <taxon>Nephilidae</taxon>
        <taxon>Trichonephila</taxon>
    </lineage>
</organism>
<gene>
    <name evidence="1" type="ORF">TNCT_37751</name>
</gene>
<evidence type="ECO:0000313" key="2">
    <source>
        <dbReference type="Proteomes" id="UP000887116"/>
    </source>
</evidence>
<dbReference type="AlphaFoldDB" id="A0A8X6I7S5"/>